<keyword evidence="10" id="KW-0418">Kinase</keyword>
<feature type="transmembrane region" description="Helical" evidence="16">
    <location>
        <begin position="489"/>
        <end position="510"/>
    </location>
</feature>
<reference evidence="20 21" key="1">
    <citation type="submission" date="2024-09" db="EMBL/GenBank/DDBJ databases">
        <authorList>
            <person name="Sun Q."/>
            <person name="Mori K."/>
        </authorList>
    </citation>
    <scope>NUCLEOTIDE SEQUENCE [LARGE SCALE GENOMIC DNA]</scope>
    <source>
        <strain evidence="20 21">CECT 8622</strain>
    </source>
</reference>
<evidence type="ECO:0000259" key="17">
    <source>
        <dbReference type="Pfam" id="PF02706"/>
    </source>
</evidence>
<evidence type="ECO:0000256" key="3">
    <source>
        <dbReference type="ARBA" id="ARBA00008883"/>
    </source>
</evidence>
<sequence length="785" mass="88143">MQDAHHNTSFDPNEEDVNIKEILLKYFRFWPWFIAAVTVTVLMAFLYLKYTPTVYSTEAKIKIIDDSKELNIGADALSMLSGKPKINLDNEIEVLKSYRLLSQVVETLDLQVDYLVEGNIKTTPVWEAPFKIIHTATADTLSEAQTYAIRWDASQFYITDAEGHTFNQSKVTATPTTGLPFYVITNPSQNNDNTKKYKVNIKPFKQTVMDLAKNIEVQSTNKNSEILAISLKGASVARSEAIINEIIDKFNNDGIQDRQLVSKRTLNFIDERFIYLSEELDSIEGNKKSFKQDNNLSYIEADAGISLQKKSDSEAELFRIETQIELSNLLKKTLTNDAPYNLLPANIGLESSAINDLVSEYNQTLLEREKLLSSAGANNPTVKVLNVQIASAKANIEQTVTVYAQQLKMGLQQLQREKGRVGAQFSSLPEKEQLLRAIERQQSIKENLYLILLQKREEAAISLAVTAPSIKVVDYALTSSIPVAPKSKIILLGAIILGLLIPFGILYVIFMLDTKIHNRQEVEAIIRPIPVVAEIPFIEGGELFINPDARTTVAEAFRMLMTNINYTLPPTETQKARVVYVTSSIKGEGKTFTAINLSLAYSSLNKRVLLIGADIRNPQVHTYFQLEKDKKGLTSYLFNPSITAKDCIIKNESVQGNLHLMLGGSIPPNPASLLSNGRFGTLLKELESEYDVIVVDTAPTVLVTDTLLISKHADATVYVAKANYTDKNLLEIPKNFHDEKKLRNIVFVINNAGQSKHYSYNYNYGYGYNEDTTVKKPWYKRFLKS</sequence>
<keyword evidence="9" id="KW-0547">Nucleotide-binding</keyword>
<evidence type="ECO:0000256" key="1">
    <source>
        <dbReference type="ARBA" id="ARBA00004429"/>
    </source>
</evidence>
<name>A0ABV5FC78_9FLAO</name>
<dbReference type="InterPro" id="IPR025669">
    <property type="entry name" value="AAA_dom"/>
</dbReference>
<feature type="transmembrane region" description="Helical" evidence="16">
    <location>
        <begin position="29"/>
        <end position="48"/>
    </location>
</feature>
<evidence type="ECO:0000256" key="12">
    <source>
        <dbReference type="ARBA" id="ARBA00022989"/>
    </source>
</evidence>
<evidence type="ECO:0000256" key="2">
    <source>
        <dbReference type="ARBA" id="ARBA00007316"/>
    </source>
</evidence>
<evidence type="ECO:0000256" key="10">
    <source>
        <dbReference type="ARBA" id="ARBA00022777"/>
    </source>
</evidence>
<keyword evidence="13 16" id="KW-0472">Membrane</keyword>
<protein>
    <recommendedName>
        <fullName evidence="4">non-specific protein-tyrosine kinase</fullName>
        <ecNumber evidence="4">2.7.10.2</ecNumber>
    </recommendedName>
</protein>
<organism evidence="20 21">
    <name type="scientific">Mariniflexile ostreae</name>
    <dbReference type="NCBI Taxonomy" id="1520892"/>
    <lineage>
        <taxon>Bacteria</taxon>
        <taxon>Pseudomonadati</taxon>
        <taxon>Bacteroidota</taxon>
        <taxon>Flavobacteriia</taxon>
        <taxon>Flavobacteriales</taxon>
        <taxon>Flavobacteriaceae</taxon>
        <taxon>Mariniflexile</taxon>
    </lineage>
</organism>
<dbReference type="Gene3D" id="3.40.50.300">
    <property type="entry name" value="P-loop containing nucleotide triphosphate hydrolases"/>
    <property type="match status" value="1"/>
</dbReference>
<dbReference type="Pfam" id="PF13807">
    <property type="entry name" value="GNVR"/>
    <property type="match status" value="1"/>
</dbReference>
<dbReference type="SUPFAM" id="SSF52540">
    <property type="entry name" value="P-loop containing nucleoside triphosphate hydrolases"/>
    <property type="match status" value="1"/>
</dbReference>
<evidence type="ECO:0000256" key="7">
    <source>
        <dbReference type="ARBA" id="ARBA00022679"/>
    </source>
</evidence>
<evidence type="ECO:0000256" key="11">
    <source>
        <dbReference type="ARBA" id="ARBA00022840"/>
    </source>
</evidence>
<dbReference type="InterPro" id="IPR032807">
    <property type="entry name" value="GNVR"/>
</dbReference>
<accession>A0ABV5FC78</accession>
<keyword evidence="8 16" id="KW-0812">Transmembrane</keyword>
<keyword evidence="6" id="KW-0997">Cell inner membrane</keyword>
<evidence type="ECO:0000259" key="19">
    <source>
        <dbReference type="Pfam" id="PF13807"/>
    </source>
</evidence>
<comment type="similarity">
    <text evidence="2">Belongs to the CpsD/CapB family.</text>
</comment>
<evidence type="ECO:0000256" key="5">
    <source>
        <dbReference type="ARBA" id="ARBA00022475"/>
    </source>
</evidence>
<comment type="subcellular location">
    <subcellularLocation>
        <location evidence="1">Cell inner membrane</location>
        <topology evidence="1">Multi-pass membrane protein</topology>
    </subcellularLocation>
</comment>
<dbReference type="EMBL" id="JBHMFC010000042">
    <property type="protein sequence ID" value="MFB9057043.1"/>
    <property type="molecule type" value="Genomic_DNA"/>
</dbReference>
<comment type="catalytic activity">
    <reaction evidence="15">
        <text>L-tyrosyl-[protein] + ATP = O-phospho-L-tyrosyl-[protein] + ADP + H(+)</text>
        <dbReference type="Rhea" id="RHEA:10596"/>
        <dbReference type="Rhea" id="RHEA-COMP:10136"/>
        <dbReference type="Rhea" id="RHEA-COMP:20101"/>
        <dbReference type="ChEBI" id="CHEBI:15378"/>
        <dbReference type="ChEBI" id="CHEBI:30616"/>
        <dbReference type="ChEBI" id="CHEBI:46858"/>
        <dbReference type="ChEBI" id="CHEBI:61978"/>
        <dbReference type="ChEBI" id="CHEBI:456216"/>
        <dbReference type="EC" id="2.7.10.2"/>
    </reaction>
</comment>
<evidence type="ECO:0000256" key="15">
    <source>
        <dbReference type="ARBA" id="ARBA00051245"/>
    </source>
</evidence>
<dbReference type="CDD" id="cd05387">
    <property type="entry name" value="BY-kinase"/>
    <property type="match status" value="1"/>
</dbReference>
<evidence type="ECO:0000256" key="6">
    <source>
        <dbReference type="ARBA" id="ARBA00022519"/>
    </source>
</evidence>
<feature type="domain" description="AAA" evidence="18">
    <location>
        <begin position="583"/>
        <end position="708"/>
    </location>
</feature>
<dbReference type="Pfam" id="PF13614">
    <property type="entry name" value="AAA_31"/>
    <property type="match status" value="1"/>
</dbReference>
<evidence type="ECO:0000256" key="9">
    <source>
        <dbReference type="ARBA" id="ARBA00022741"/>
    </source>
</evidence>
<dbReference type="InterPro" id="IPR050445">
    <property type="entry name" value="Bact_polysacc_biosynth/exp"/>
</dbReference>
<evidence type="ECO:0000256" key="8">
    <source>
        <dbReference type="ARBA" id="ARBA00022692"/>
    </source>
</evidence>
<comment type="similarity">
    <text evidence="3">Belongs to the etk/wzc family.</text>
</comment>
<proteinExistence type="inferred from homology"/>
<dbReference type="InterPro" id="IPR027417">
    <property type="entry name" value="P-loop_NTPase"/>
</dbReference>
<dbReference type="RefSeq" id="WP_379861264.1">
    <property type="nucleotide sequence ID" value="NZ_JBHMFC010000042.1"/>
</dbReference>
<keyword evidence="11" id="KW-0067">ATP-binding</keyword>
<dbReference type="Pfam" id="PF02706">
    <property type="entry name" value="Wzz"/>
    <property type="match status" value="1"/>
</dbReference>
<feature type="domain" description="Tyrosine-protein kinase G-rich" evidence="19">
    <location>
        <begin position="434"/>
        <end position="506"/>
    </location>
</feature>
<keyword evidence="7" id="KW-0808">Transferase</keyword>
<feature type="domain" description="Polysaccharide chain length determinant N-terminal" evidence="17">
    <location>
        <begin position="16"/>
        <end position="107"/>
    </location>
</feature>
<dbReference type="PANTHER" id="PTHR32309">
    <property type="entry name" value="TYROSINE-PROTEIN KINASE"/>
    <property type="match status" value="1"/>
</dbReference>
<keyword evidence="5" id="KW-1003">Cell membrane</keyword>
<dbReference type="Proteomes" id="UP001589585">
    <property type="component" value="Unassembled WGS sequence"/>
</dbReference>
<gene>
    <name evidence="20" type="ORF">ACFFU9_09850</name>
</gene>
<comment type="caution">
    <text evidence="20">The sequence shown here is derived from an EMBL/GenBank/DDBJ whole genome shotgun (WGS) entry which is preliminary data.</text>
</comment>
<evidence type="ECO:0000256" key="4">
    <source>
        <dbReference type="ARBA" id="ARBA00011903"/>
    </source>
</evidence>
<keyword evidence="14" id="KW-0829">Tyrosine-protein kinase</keyword>
<dbReference type="InterPro" id="IPR005702">
    <property type="entry name" value="Wzc-like_C"/>
</dbReference>
<evidence type="ECO:0000256" key="14">
    <source>
        <dbReference type="ARBA" id="ARBA00023137"/>
    </source>
</evidence>
<evidence type="ECO:0000313" key="20">
    <source>
        <dbReference type="EMBL" id="MFB9057043.1"/>
    </source>
</evidence>
<keyword evidence="12 16" id="KW-1133">Transmembrane helix</keyword>
<dbReference type="NCBIfam" id="TIGR01007">
    <property type="entry name" value="eps_fam"/>
    <property type="match status" value="1"/>
</dbReference>
<dbReference type="EC" id="2.7.10.2" evidence="4"/>
<dbReference type="InterPro" id="IPR003856">
    <property type="entry name" value="LPS_length_determ_N"/>
</dbReference>
<keyword evidence="21" id="KW-1185">Reference proteome</keyword>
<evidence type="ECO:0000313" key="21">
    <source>
        <dbReference type="Proteomes" id="UP001589585"/>
    </source>
</evidence>
<evidence type="ECO:0000256" key="13">
    <source>
        <dbReference type="ARBA" id="ARBA00023136"/>
    </source>
</evidence>
<dbReference type="PANTHER" id="PTHR32309:SF13">
    <property type="entry name" value="FERRIC ENTEROBACTIN TRANSPORT PROTEIN FEPE"/>
    <property type="match status" value="1"/>
</dbReference>
<evidence type="ECO:0000259" key="18">
    <source>
        <dbReference type="Pfam" id="PF13614"/>
    </source>
</evidence>
<evidence type="ECO:0000256" key="16">
    <source>
        <dbReference type="SAM" id="Phobius"/>
    </source>
</evidence>